<accession>A0A2M6WB84</accession>
<dbReference type="Proteomes" id="UP000231464">
    <property type="component" value="Unassembled WGS sequence"/>
</dbReference>
<organism evidence="2 3">
    <name type="scientific">Candidatus Kuenenbacteria bacterium CG10_big_fil_rev_8_21_14_0_10_36_11</name>
    <dbReference type="NCBI Taxonomy" id="1974618"/>
    <lineage>
        <taxon>Bacteria</taxon>
        <taxon>Candidatus Kueneniibacteriota</taxon>
    </lineage>
</organism>
<keyword evidence="1" id="KW-0812">Transmembrane</keyword>
<evidence type="ECO:0000256" key="1">
    <source>
        <dbReference type="SAM" id="Phobius"/>
    </source>
</evidence>
<keyword evidence="1" id="KW-1133">Transmembrane helix</keyword>
<dbReference type="EMBL" id="PFBP01000010">
    <property type="protein sequence ID" value="PIT90046.1"/>
    <property type="molecule type" value="Genomic_DNA"/>
</dbReference>
<protein>
    <submittedName>
        <fullName evidence="2">Uncharacterized protein</fullName>
    </submittedName>
</protein>
<evidence type="ECO:0000313" key="3">
    <source>
        <dbReference type="Proteomes" id="UP000231464"/>
    </source>
</evidence>
<reference evidence="3" key="1">
    <citation type="submission" date="2017-09" db="EMBL/GenBank/DDBJ databases">
        <title>Depth-based differentiation of microbial function through sediment-hosted aquifers and enrichment of novel symbionts in the deep terrestrial subsurface.</title>
        <authorList>
            <person name="Probst A.J."/>
            <person name="Ladd B."/>
            <person name="Jarett J.K."/>
            <person name="Geller-Mcgrath D.E."/>
            <person name="Sieber C.M.K."/>
            <person name="Emerson J.B."/>
            <person name="Anantharaman K."/>
            <person name="Thomas B.C."/>
            <person name="Malmstrom R."/>
            <person name="Stieglmeier M."/>
            <person name="Klingl A."/>
            <person name="Woyke T."/>
            <person name="Ryan C.M."/>
            <person name="Banfield J.F."/>
        </authorList>
    </citation>
    <scope>NUCLEOTIDE SEQUENCE [LARGE SCALE GENOMIC DNA]</scope>
</reference>
<dbReference type="AlphaFoldDB" id="A0A2M6WB84"/>
<name>A0A2M6WB84_9BACT</name>
<evidence type="ECO:0000313" key="2">
    <source>
        <dbReference type="EMBL" id="PIT90046.1"/>
    </source>
</evidence>
<gene>
    <name evidence="2" type="ORF">COU23_00695</name>
</gene>
<sequence length="74" mass="8936">MSIPIFIFLILYLFVVLIFLIFTFFNIYHSWRFGMNSFTNFFSIFIYLSALAVIFFFSYNFIKTIDWTASINIL</sequence>
<comment type="caution">
    <text evidence="2">The sequence shown here is derived from an EMBL/GenBank/DDBJ whole genome shotgun (WGS) entry which is preliminary data.</text>
</comment>
<keyword evidence="1" id="KW-0472">Membrane</keyword>
<feature type="transmembrane region" description="Helical" evidence="1">
    <location>
        <begin position="6"/>
        <end position="28"/>
    </location>
</feature>
<proteinExistence type="predicted"/>
<feature type="transmembrane region" description="Helical" evidence="1">
    <location>
        <begin position="40"/>
        <end position="62"/>
    </location>
</feature>